<name>A0A9P3GAC7_9APHY</name>
<dbReference type="Proteomes" id="UP000703269">
    <property type="component" value="Unassembled WGS sequence"/>
</dbReference>
<sequence>MCFHLTAIGSWTCDPSCSIVRWLAPIRRTRAAAVLSKSACPQVISCAHPTALIAYIRPALPESRWLARPGRTSFCKARFPHV</sequence>
<protein>
    <submittedName>
        <fullName evidence="1">Uncharacterized protein</fullName>
    </submittedName>
</protein>
<comment type="caution">
    <text evidence="1">The sequence shown here is derived from an EMBL/GenBank/DDBJ whole genome shotgun (WGS) entry which is preliminary data.</text>
</comment>
<gene>
    <name evidence="1" type="ORF">PsYK624_070660</name>
</gene>
<organism evidence="1 2">
    <name type="scientific">Phanerochaete sordida</name>
    <dbReference type="NCBI Taxonomy" id="48140"/>
    <lineage>
        <taxon>Eukaryota</taxon>
        <taxon>Fungi</taxon>
        <taxon>Dikarya</taxon>
        <taxon>Basidiomycota</taxon>
        <taxon>Agaricomycotina</taxon>
        <taxon>Agaricomycetes</taxon>
        <taxon>Polyporales</taxon>
        <taxon>Phanerochaetaceae</taxon>
        <taxon>Phanerochaete</taxon>
    </lineage>
</organism>
<proteinExistence type="predicted"/>
<accession>A0A9P3GAC7</accession>
<evidence type="ECO:0000313" key="2">
    <source>
        <dbReference type="Proteomes" id="UP000703269"/>
    </source>
</evidence>
<evidence type="ECO:0000313" key="1">
    <source>
        <dbReference type="EMBL" id="GJE90920.1"/>
    </source>
</evidence>
<dbReference type="EMBL" id="BPQB01000019">
    <property type="protein sequence ID" value="GJE90920.1"/>
    <property type="molecule type" value="Genomic_DNA"/>
</dbReference>
<dbReference type="AlphaFoldDB" id="A0A9P3GAC7"/>
<keyword evidence="2" id="KW-1185">Reference proteome</keyword>
<reference evidence="1 2" key="1">
    <citation type="submission" date="2021-08" db="EMBL/GenBank/DDBJ databases">
        <title>Draft Genome Sequence of Phanerochaete sordida strain YK-624.</title>
        <authorList>
            <person name="Mori T."/>
            <person name="Dohra H."/>
            <person name="Suzuki T."/>
            <person name="Kawagishi H."/>
            <person name="Hirai H."/>
        </authorList>
    </citation>
    <scope>NUCLEOTIDE SEQUENCE [LARGE SCALE GENOMIC DNA]</scope>
    <source>
        <strain evidence="1 2">YK-624</strain>
    </source>
</reference>